<keyword evidence="4" id="KW-1185">Reference proteome</keyword>
<sequence length="258" mass="30564">SFKKLENLLIPQRVIGQVLGRRREKLRTIQTTIGVELKVINDTFYIKRATKKKEKQAERQLKEAANLALKQLQRTTRFTKFVYVDMAQLTENHEFKLTIAPPRRTNGSLGENSYKLELLDHPLKETMNFIFEQETYLGFANVDRIKEKVVEVLRQIHGEKREEEVMVDMWCHFGHAYITKIDEDELEETFTLKEVQEKLEIETSRTWKYLFIEVVEDMEVEGIEKHLPSKASKEDIRHDFTFYTPSCRDVRVKVLHGF</sequence>
<evidence type="ECO:0000313" key="3">
    <source>
        <dbReference type="EMBL" id="CAH3018805.1"/>
    </source>
</evidence>
<dbReference type="PROSITE" id="PS50084">
    <property type="entry name" value="KH_TYPE_1"/>
    <property type="match status" value="1"/>
</dbReference>
<evidence type="ECO:0000256" key="1">
    <source>
        <dbReference type="PROSITE-ProRule" id="PRU00117"/>
    </source>
</evidence>
<keyword evidence="1" id="KW-0694">RNA-binding</keyword>
<protein>
    <submittedName>
        <fullName evidence="3">Uncharacterized protein</fullName>
    </submittedName>
</protein>
<evidence type="ECO:0000256" key="2">
    <source>
        <dbReference type="SAM" id="Coils"/>
    </source>
</evidence>
<comment type="caution">
    <text evidence="3">The sequence shown here is derived from an EMBL/GenBank/DDBJ whole genome shotgun (WGS) entry which is preliminary data.</text>
</comment>
<accession>A0ABN8LSU6</accession>
<reference evidence="3 4" key="1">
    <citation type="submission" date="2022-05" db="EMBL/GenBank/DDBJ databases">
        <authorList>
            <consortium name="Genoscope - CEA"/>
            <person name="William W."/>
        </authorList>
    </citation>
    <scope>NUCLEOTIDE SEQUENCE [LARGE SCALE GENOMIC DNA]</scope>
</reference>
<proteinExistence type="predicted"/>
<feature type="non-terminal residue" evidence="3">
    <location>
        <position position="1"/>
    </location>
</feature>
<feature type="coiled-coil region" evidence="2">
    <location>
        <begin position="47"/>
        <end position="75"/>
    </location>
</feature>
<keyword evidence="2" id="KW-0175">Coiled coil</keyword>
<gene>
    <name evidence="3" type="ORF">PEVE_00044910</name>
</gene>
<dbReference type="Proteomes" id="UP001159427">
    <property type="component" value="Unassembled WGS sequence"/>
</dbReference>
<evidence type="ECO:0000313" key="4">
    <source>
        <dbReference type="Proteomes" id="UP001159427"/>
    </source>
</evidence>
<organism evidence="3 4">
    <name type="scientific">Porites evermanni</name>
    <dbReference type="NCBI Taxonomy" id="104178"/>
    <lineage>
        <taxon>Eukaryota</taxon>
        <taxon>Metazoa</taxon>
        <taxon>Cnidaria</taxon>
        <taxon>Anthozoa</taxon>
        <taxon>Hexacorallia</taxon>
        <taxon>Scleractinia</taxon>
        <taxon>Fungiina</taxon>
        <taxon>Poritidae</taxon>
        <taxon>Porites</taxon>
    </lineage>
</organism>
<dbReference type="EMBL" id="CALNXI010000097">
    <property type="protein sequence ID" value="CAH3018805.1"/>
    <property type="molecule type" value="Genomic_DNA"/>
</dbReference>
<name>A0ABN8LSU6_9CNID</name>